<evidence type="ECO:0000313" key="1">
    <source>
        <dbReference type="EMBL" id="QIU95252.1"/>
    </source>
</evidence>
<protein>
    <submittedName>
        <fullName evidence="1">Uncharacterized protein</fullName>
    </submittedName>
</protein>
<proteinExistence type="predicted"/>
<dbReference type="EMBL" id="CP050831">
    <property type="protein sequence ID" value="QIU95252.1"/>
    <property type="molecule type" value="Genomic_DNA"/>
</dbReference>
<reference evidence="1 2" key="1">
    <citation type="submission" date="2020-03" db="EMBL/GenBank/DDBJ databases">
        <title>Genomic analysis of Bacteroides faecium CBA7301.</title>
        <authorList>
            <person name="Kim J."/>
            <person name="Roh S.W."/>
        </authorList>
    </citation>
    <scope>NUCLEOTIDE SEQUENCE [LARGE SCALE GENOMIC DNA]</scope>
    <source>
        <strain evidence="1 2">CBA7301</strain>
    </source>
</reference>
<keyword evidence="2" id="KW-1185">Reference proteome</keyword>
<sequence>MKEIVSKILEVIMYIIPFLGKRKRDRVVREVRYNTTHKEVCNVKTTERKRDDAED</sequence>
<dbReference type="KEGG" id="bfc:BacF7301_14345"/>
<accession>A0A6H0KPF1</accession>
<evidence type="ECO:0000313" key="2">
    <source>
        <dbReference type="Proteomes" id="UP000501780"/>
    </source>
</evidence>
<organism evidence="1 2">
    <name type="scientific">Bacteroides faecium</name>
    <dbReference type="NCBI Taxonomy" id="2715212"/>
    <lineage>
        <taxon>Bacteria</taxon>
        <taxon>Pseudomonadati</taxon>
        <taxon>Bacteroidota</taxon>
        <taxon>Bacteroidia</taxon>
        <taxon>Bacteroidales</taxon>
        <taxon>Bacteroidaceae</taxon>
        <taxon>Bacteroides</taxon>
    </lineage>
</organism>
<dbReference type="AlphaFoldDB" id="A0A6H0KPF1"/>
<dbReference type="Proteomes" id="UP000501780">
    <property type="component" value="Chromosome"/>
</dbReference>
<gene>
    <name evidence="1" type="ORF">BacF7301_14345</name>
</gene>
<name>A0A6H0KPF1_9BACE</name>
<dbReference type="RefSeq" id="WP_167963791.1">
    <property type="nucleotide sequence ID" value="NZ_CP050831.1"/>
</dbReference>